<dbReference type="KEGG" id="hhw:NCTC503_00341"/>
<dbReference type="CDD" id="cd00209">
    <property type="entry name" value="DHFR"/>
    <property type="match status" value="1"/>
</dbReference>
<dbReference type="FunFam" id="3.40.430.10:FF:000001">
    <property type="entry name" value="Dihydrofolate reductase"/>
    <property type="match status" value="1"/>
</dbReference>
<feature type="domain" description="DHFR" evidence="9">
    <location>
        <begin position="1"/>
        <end position="161"/>
    </location>
</feature>
<dbReference type="PROSITE" id="PS51330">
    <property type="entry name" value="DHFR_2"/>
    <property type="match status" value="1"/>
</dbReference>
<comment type="similarity">
    <text evidence="2 8">Belongs to the dihydrofolate reductase family.</text>
</comment>
<evidence type="ECO:0000259" key="9">
    <source>
        <dbReference type="PROSITE" id="PS51330"/>
    </source>
</evidence>
<dbReference type="EMBL" id="LR590481">
    <property type="protein sequence ID" value="VTQ83368.1"/>
    <property type="molecule type" value="Genomic_DNA"/>
</dbReference>
<dbReference type="PANTHER" id="PTHR48069:SF3">
    <property type="entry name" value="DIHYDROFOLATE REDUCTASE"/>
    <property type="match status" value="1"/>
</dbReference>
<reference evidence="10 11" key="1">
    <citation type="submission" date="2019-05" db="EMBL/GenBank/DDBJ databases">
        <authorList>
            <consortium name="Pathogen Informatics"/>
        </authorList>
    </citation>
    <scope>NUCLEOTIDE SEQUENCE [LARGE SCALE GENOMIC DNA]</scope>
    <source>
        <strain evidence="10 11">NCTC503</strain>
    </source>
</reference>
<comment type="catalytic activity">
    <reaction evidence="8">
        <text>(6S)-5,6,7,8-tetrahydrofolate + NADP(+) = 7,8-dihydrofolate + NADPH + H(+)</text>
        <dbReference type="Rhea" id="RHEA:15009"/>
        <dbReference type="ChEBI" id="CHEBI:15378"/>
        <dbReference type="ChEBI" id="CHEBI:57451"/>
        <dbReference type="ChEBI" id="CHEBI:57453"/>
        <dbReference type="ChEBI" id="CHEBI:57783"/>
        <dbReference type="ChEBI" id="CHEBI:58349"/>
        <dbReference type="EC" id="1.5.1.3"/>
    </reaction>
</comment>
<keyword evidence="5 8" id="KW-0521">NADP</keyword>
<dbReference type="GO" id="GO:0046654">
    <property type="term" value="P:tetrahydrofolate biosynthetic process"/>
    <property type="evidence" value="ECO:0007669"/>
    <property type="project" value="UniProtKB-UniPathway"/>
</dbReference>
<evidence type="ECO:0000256" key="5">
    <source>
        <dbReference type="ARBA" id="ARBA00022857"/>
    </source>
</evidence>
<dbReference type="PANTHER" id="PTHR48069">
    <property type="entry name" value="DIHYDROFOLATE REDUCTASE"/>
    <property type="match status" value="1"/>
</dbReference>
<dbReference type="Pfam" id="PF00186">
    <property type="entry name" value="DHFR_1"/>
    <property type="match status" value="1"/>
</dbReference>
<comment type="function">
    <text evidence="7 8">Key enzyme in folate metabolism. Catalyzes an essential reaction for de novo glycine and purine synthesis, and for DNA precursor synthesis.</text>
</comment>
<evidence type="ECO:0000256" key="6">
    <source>
        <dbReference type="ARBA" id="ARBA00023002"/>
    </source>
</evidence>
<dbReference type="GO" id="GO:0046655">
    <property type="term" value="P:folic acid metabolic process"/>
    <property type="evidence" value="ECO:0007669"/>
    <property type="project" value="TreeGrafter"/>
</dbReference>
<proteinExistence type="inferred from homology"/>
<dbReference type="OrthoDB" id="9804315at2"/>
<evidence type="ECO:0000256" key="7">
    <source>
        <dbReference type="ARBA" id="ARBA00025067"/>
    </source>
</evidence>
<keyword evidence="6 8" id="KW-0560">Oxidoreductase</keyword>
<dbReference type="InterPro" id="IPR024072">
    <property type="entry name" value="DHFR-like_dom_sf"/>
</dbReference>
<evidence type="ECO:0000256" key="4">
    <source>
        <dbReference type="ARBA" id="ARBA00022563"/>
    </source>
</evidence>
<dbReference type="InterPro" id="IPR012259">
    <property type="entry name" value="DHFR"/>
</dbReference>
<dbReference type="GO" id="GO:0006730">
    <property type="term" value="P:one-carbon metabolic process"/>
    <property type="evidence" value="ECO:0007669"/>
    <property type="project" value="UniProtKB-KW"/>
</dbReference>
<gene>
    <name evidence="10" type="primary">dfrA</name>
    <name evidence="10" type="ORF">NCTC503_00341</name>
</gene>
<protein>
    <recommendedName>
        <fullName evidence="3 8">Dihydrofolate reductase</fullName>
        <ecNumber evidence="3 8">1.5.1.3</ecNumber>
    </recommendedName>
</protein>
<dbReference type="PRINTS" id="PR00070">
    <property type="entry name" value="DHFR"/>
</dbReference>
<organism evidence="10 11">
    <name type="scientific">Hathewaya histolytica</name>
    <name type="common">Clostridium histolyticum</name>
    <dbReference type="NCBI Taxonomy" id="1498"/>
    <lineage>
        <taxon>Bacteria</taxon>
        <taxon>Bacillati</taxon>
        <taxon>Bacillota</taxon>
        <taxon>Clostridia</taxon>
        <taxon>Eubacteriales</taxon>
        <taxon>Clostridiaceae</taxon>
        <taxon>Hathewaya</taxon>
    </lineage>
</organism>
<sequence length="166" mass="19682">MLSIIVAIANNNVIGRNNKLIWHIPEDLKRFKRITKGKKIIMGRNTFESLPGVLPEREHIVLTRDKNYTVDNENVKIINNIEELDTYIKDDEEHFIIGGGTIYELFIPHSSNLYLTRIYEDFKGDTFFPEYDEDQWELLESEKGLQNESNPYDYDYLTYKRKTEDK</sequence>
<evidence type="ECO:0000256" key="3">
    <source>
        <dbReference type="ARBA" id="ARBA00012856"/>
    </source>
</evidence>
<evidence type="ECO:0000256" key="8">
    <source>
        <dbReference type="PIRNR" id="PIRNR000194"/>
    </source>
</evidence>
<dbReference type="GO" id="GO:0070401">
    <property type="term" value="F:NADP+ binding"/>
    <property type="evidence" value="ECO:0007669"/>
    <property type="project" value="UniProtKB-ARBA"/>
</dbReference>
<dbReference type="GO" id="GO:0004146">
    <property type="term" value="F:dihydrofolate reductase activity"/>
    <property type="evidence" value="ECO:0007669"/>
    <property type="project" value="UniProtKB-EC"/>
</dbReference>
<evidence type="ECO:0000256" key="2">
    <source>
        <dbReference type="ARBA" id="ARBA00009539"/>
    </source>
</evidence>
<evidence type="ECO:0000313" key="10">
    <source>
        <dbReference type="EMBL" id="VTQ83368.1"/>
    </source>
</evidence>
<keyword evidence="4 8" id="KW-0554">One-carbon metabolism</keyword>
<evidence type="ECO:0000313" key="11">
    <source>
        <dbReference type="Proteomes" id="UP000308489"/>
    </source>
</evidence>
<dbReference type="UniPathway" id="UPA00077">
    <property type="reaction ID" value="UER00158"/>
</dbReference>
<dbReference type="InterPro" id="IPR001796">
    <property type="entry name" value="DHFR_dom"/>
</dbReference>
<dbReference type="SUPFAM" id="SSF53597">
    <property type="entry name" value="Dihydrofolate reductase-like"/>
    <property type="match status" value="1"/>
</dbReference>
<dbReference type="RefSeq" id="WP_138209152.1">
    <property type="nucleotide sequence ID" value="NZ_CBCRUQ010000015.1"/>
</dbReference>
<keyword evidence="11" id="KW-1185">Reference proteome</keyword>
<comment type="pathway">
    <text evidence="1 8">Cofactor biosynthesis; tetrahydrofolate biosynthesis; 5,6,7,8-tetrahydrofolate from 7,8-dihydrofolate: step 1/1.</text>
</comment>
<dbReference type="AlphaFoldDB" id="A0A4U9QYY7"/>
<dbReference type="Gene3D" id="3.40.430.10">
    <property type="entry name" value="Dihydrofolate Reductase, subunit A"/>
    <property type="match status" value="1"/>
</dbReference>
<dbReference type="GO" id="GO:0046452">
    <property type="term" value="P:dihydrofolate metabolic process"/>
    <property type="evidence" value="ECO:0007669"/>
    <property type="project" value="TreeGrafter"/>
</dbReference>
<name>A0A4U9QYY7_HATHI</name>
<dbReference type="EC" id="1.5.1.3" evidence="3 8"/>
<evidence type="ECO:0000256" key="1">
    <source>
        <dbReference type="ARBA" id="ARBA00004903"/>
    </source>
</evidence>
<dbReference type="Proteomes" id="UP000308489">
    <property type="component" value="Chromosome 1"/>
</dbReference>
<accession>A0A4U9QYY7</accession>
<dbReference type="GO" id="GO:0005829">
    <property type="term" value="C:cytosol"/>
    <property type="evidence" value="ECO:0007669"/>
    <property type="project" value="TreeGrafter"/>
</dbReference>
<dbReference type="PIRSF" id="PIRSF000194">
    <property type="entry name" value="DHFR"/>
    <property type="match status" value="1"/>
</dbReference>